<comment type="subcellular location">
    <subcellularLocation>
        <location evidence="1">Virion</location>
    </subcellularLocation>
</comment>
<reference evidence="9" key="2">
    <citation type="submission" date="2020-09" db="EMBL/GenBank/DDBJ databases">
        <authorList>
            <person name="Le Lay C."/>
            <person name="Shi M."/>
            <person name="Bucek A."/>
            <person name="Bourguignon T."/>
            <person name="Lo N."/>
            <person name="Holmes E.C."/>
        </authorList>
    </citation>
    <scope>NUCLEOTIDE SEQUENCE</scope>
    <source>
        <strain evidence="9">4v_2</strain>
    </source>
</reference>
<dbReference type="InterPro" id="IPR029053">
    <property type="entry name" value="Viral_coat"/>
</dbReference>
<evidence type="ECO:0000256" key="1">
    <source>
        <dbReference type="ARBA" id="ARBA00004328"/>
    </source>
</evidence>
<evidence type="ECO:0000256" key="4">
    <source>
        <dbReference type="ARBA" id="ARBA00022561"/>
    </source>
</evidence>
<feature type="domain" description="Icosahedral viral capsid protein S" evidence="8">
    <location>
        <begin position="40"/>
        <end position="225"/>
    </location>
</feature>
<protein>
    <recommendedName>
        <fullName evidence="3">Capsid protein</fullName>
    </recommendedName>
</protein>
<feature type="compositionally biased region" description="Basic residues" evidence="7">
    <location>
        <begin position="45"/>
        <end position="55"/>
    </location>
</feature>
<dbReference type="GO" id="GO:0005198">
    <property type="term" value="F:structural molecule activity"/>
    <property type="evidence" value="ECO:0007669"/>
    <property type="project" value="InterPro"/>
</dbReference>
<evidence type="ECO:0000256" key="3">
    <source>
        <dbReference type="ARBA" id="ARBA00018091"/>
    </source>
</evidence>
<feature type="compositionally biased region" description="Basic residues" evidence="7">
    <location>
        <begin position="21"/>
        <end position="33"/>
    </location>
</feature>
<evidence type="ECO:0000256" key="7">
    <source>
        <dbReference type="SAM" id="MobiDB-lite"/>
    </source>
</evidence>
<evidence type="ECO:0000259" key="8">
    <source>
        <dbReference type="Pfam" id="PF00729"/>
    </source>
</evidence>
<keyword evidence="5" id="KW-0946">Virion</keyword>
<organism evidence="9">
    <name type="scientific">Wifsystermes virus</name>
    <dbReference type="NCBI Taxonomy" id="2796640"/>
    <lineage>
        <taxon>Viruses</taxon>
        <taxon>Riboviria</taxon>
    </lineage>
</organism>
<reference evidence="9" key="1">
    <citation type="journal article" date="2020" name="Viruses">
        <title>Unmapped RNA Virus Diversity in Termites and their Symbionts.</title>
        <authorList>
            <person name="Lay C.L."/>
            <person name="Shi M."/>
            <person name="Bucek A."/>
            <person name="Bourguignon T."/>
            <person name="Lo N."/>
            <person name="Holmes E.C."/>
        </authorList>
    </citation>
    <scope>NUCLEOTIDE SEQUENCE</scope>
    <source>
        <strain evidence="9">4v_2</strain>
    </source>
</reference>
<dbReference type="SUPFAM" id="SSF88633">
    <property type="entry name" value="Positive stranded ssRNA viruses"/>
    <property type="match status" value="1"/>
</dbReference>
<feature type="region of interest" description="Disordered" evidence="7">
    <location>
        <begin position="18"/>
        <end position="67"/>
    </location>
</feature>
<dbReference type="EMBL" id="MW052088">
    <property type="protein sequence ID" value="QQM16281.1"/>
    <property type="molecule type" value="Genomic_RNA"/>
</dbReference>
<evidence type="ECO:0000256" key="5">
    <source>
        <dbReference type="ARBA" id="ARBA00022844"/>
    </source>
</evidence>
<feature type="compositionally biased region" description="Low complexity" evidence="7">
    <location>
        <begin position="34"/>
        <end position="44"/>
    </location>
</feature>
<dbReference type="Gene3D" id="2.60.120.20">
    <property type="match status" value="1"/>
</dbReference>
<accession>A0A7T7GUX2</accession>
<dbReference type="Pfam" id="PF00729">
    <property type="entry name" value="Viral_coat"/>
    <property type="match status" value="1"/>
</dbReference>
<evidence type="ECO:0000313" key="9">
    <source>
        <dbReference type="EMBL" id="QQM16281.1"/>
    </source>
</evidence>
<dbReference type="GO" id="GO:0039617">
    <property type="term" value="C:T=3 icosahedral viral capsid"/>
    <property type="evidence" value="ECO:0007669"/>
    <property type="project" value="UniProtKB-KW"/>
</dbReference>
<dbReference type="InterPro" id="IPR000937">
    <property type="entry name" value="Capsid_prot_S-dom_vir"/>
</dbReference>
<proteinExistence type="inferred from homology"/>
<comment type="similarity">
    <text evidence="2">Belongs to the icosahedral plant coat protein family.</text>
</comment>
<feature type="compositionally biased region" description="Polar residues" evidence="7">
    <location>
        <begin position="56"/>
        <end position="67"/>
    </location>
</feature>
<name>A0A7T7GUX2_9VIRU</name>
<keyword evidence="4 9" id="KW-0167">Capsid protein</keyword>
<sequence length="228" mass="25269">MINVRQLISCLEELDRPRAGGAKRRNRRRRRRAQQPPQAAAPKPQRARRQRRPRNTGRSVGTQGEVTISRSERIVDVGTEAQALVLHPSNLPWLKNLSKAFDMYCWHKANIEYRPVVGATVDGAVAVGFDWANQSATVDSAGMLRSTIAPSRDVAMACTPCFDTPVWQAKTMPLPVTKLQSKRWYDCGSTTAGEYAGAIIYGPKVAKDKVPGELWVHYTVTLAGTRSV</sequence>
<evidence type="ECO:0000256" key="2">
    <source>
        <dbReference type="ARBA" id="ARBA00007446"/>
    </source>
</evidence>
<evidence type="ECO:0000256" key="6">
    <source>
        <dbReference type="ARBA" id="ARBA00023060"/>
    </source>
</evidence>
<keyword evidence="6" id="KW-1142">T=3 icosahedral capsid protein</keyword>